<name>A0A0E9SM80_ANGAN</name>
<reference evidence="1" key="1">
    <citation type="submission" date="2014-11" db="EMBL/GenBank/DDBJ databases">
        <authorList>
            <person name="Amaro Gonzalez C."/>
        </authorList>
    </citation>
    <scope>NUCLEOTIDE SEQUENCE</scope>
</reference>
<sequence length="49" mass="5516">MCVFPLPFPLLLQNTRLRKAQTGFSEGPGLESYLKGFNFTGEPPWLLCT</sequence>
<dbReference type="EMBL" id="GBXM01066939">
    <property type="protein sequence ID" value="JAH41638.1"/>
    <property type="molecule type" value="Transcribed_RNA"/>
</dbReference>
<reference evidence="1" key="2">
    <citation type="journal article" date="2015" name="Fish Shellfish Immunol.">
        <title>Early steps in the European eel (Anguilla anguilla)-Vibrio vulnificus interaction in the gills: Role of the RtxA13 toxin.</title>
        <authorList>
            <person name="Callol A."/>
            <person name="Pajuelo D."/>
            <person name="Ebbesson L."/>
            <person name="Teles M."/>
            <person name="MacKenzie S."/>
            <person name="Amaro C."/>
        </authorList>
    </citation>
    <scope>NUCLEOTIDE SEQUENCE</scope>
</reference>
<proteinExistence type="predicted"/>
<dbReference type="AlphaFoldDB" id="A0A0E9SM80"/>
<accession>A0A0E9SM80</accession>
<evidence type="ECO:0000313" key="1">
    <source>
        <dbReference type="EMBL" id="JAH41638.1"/>
    </source>
</evidence>
<protein>
    <submittedName>
        <fullName evidence="1">Uncharacterized protein</fullName>
    </submittedName>
</protein>
<organism evidence="1">
    <name type="scientific">Anguilla anguilla</name>
    <name type="common">European freshwater eel</name>
    <name type="synonym">Muraena anguilla</name>
    <dbReference type="NCBI Taxonomy" id="7936"/>
    <lineage>
        <taxon>Eukaryota</taxon>
        <taxon>Metazoa</taxon>
        <taxon>Chordata</taxon>
        <taxon>Craniata</taxon>
        <taxon>Vertebrata</taxon>
        <taxon>Euteleostomi</taxon>
        <taxon>Actinopterygii</taxon>
        <taxon>Neopterygii</taxon>
        <taxon>Teleostei</taxon>
        <taxon>Anguilliformes</taxon>
        <taxon>Anguillidae</taxon>
        <taxon>Anguilla</taxon>
    </lineage>
</organism>